<dbReference type="Proteomes" id="UP000195062">
    <property type="component" value="Unassembled WGS sequence"/>
</dbReference>
<feature type="transmembrane region" description="Helical" evidence="2">
    <location>
        <begin position="35"/>
        <end position="58"/>
    </location>
</feature>
<feature type="region of interest" description="Disordered" evidence="1">
    <location>
        <begin position="64"/>
        <end position="83"/>
    </location>
</feature>
<feature type="compositionally biased region" description="Low complexity" evidence="1">
    <location>
        <begin position="65"/>
        <end position="83"/>
    </location>
</feature>
<evidence type="ECO:0000256" key="2">
    <source>
        <dbReference type="SAM" id="Phobius"/>
    </source>
</evidence>
<reference evidence="3 4" key="1">
    <citation type="submission" date="2016-08" db="EMBL/GenBank/DDBJ databases">
        <title>Genome sequence of Clavibacter michiganensis subsp. michiganensis strain CASJ007.</title>
        <authorList>
            <person name="Thapa S.P."/>
            <person name="Coaker G."/>
        </authorList>
    </citation>
    <scope>NUCLEOTIDE SEQUENCE [LARGE SCALE GENOMIC DNA]</scope>
    <source>
        <strain evidence="3">CASJ007</strain>
    </source>
</reference>
<keyword evidence="2" id="KW-0472">Membrane</keyword>
<evidence type="ECO:0000313" key="4">
    <source>
        <dbReference type="Proteomes" id="UP000195062"/>
    </source>
</evidence>
<keyword evidence="4" id="KW-1185">Reference proteome</keyword>
<protein>
    <submittedName>
        <fullName evidence="3">Uncharacterized protein</fullName>
    </submittedName>
</protein>
<sequence>MLLALVGVTGILPFTGSVADVVMLGSVVPWWVPMLVVGVVATALAYGAGITAGAMLGSRLASFTASSRSRPPAPGPGCCSARR</sequence>
<organism evidence="3 4">
    <name type="scientific">Clavibacter michiganensis subsp. michiganensis</name>
    <dbReference type="NCBI Taxonomy" id="33013"/>
    <lineage>
        <taxon>Bacteria</taxon>
        <taxon>Bacillati</taxon>
        <taxon>Actinomycetota</taxon>
        <taxon>Actinomycetes</taxon>
        <taxon>Micrococcales</taxon>
        <taxon>Microbacteriaceae</taxon>
        <taxon>Clavibacter</taxon>
    </lineage>
</organism>
<gene>
    <name evidence="3" type="ORF">CMMCAS07_02075</name>
</gene>
<evidence type="ECO:0000313" key="3">
    <source>
        <dbReference type="EMBL" id="OUE03707.1"/>
    </source>
</evidence>
<keyword evidence="2" id="KW-0812">Transmembrane</keyword>
<name>A0A251XJS8_CLAMM</name>
<comment type="caution">
    <text evidence="3">The sequence shown here is derived from an EMBL/GenBank/DDBJ whole genome shotgun (WGS) entry which is preliminary data.</text>
</comment>
<keyword evidence="2" id="KW-1133">Transmembrane helix</keyword>
<dbReference type="AlphaFoldDB" id="A0A251XJS8"/>
<proteinExistence type="predicted"/>
<accession>A0A251XJS8</accession>
<dbReference type="EMBL" id="MDHH01000001">
    <property type="protein sequence ID" value="OUE03707.1"/>
    <property type="molecule type" value="Genomic_DNA"/>
</dbReference>
<evidence type="ECO:0000256" key="1">
    <source>
        <dbReference type="SAM" id="MobiDB-lite"/>
    </source>
</evidence>